<accession>A0A0P1P9H3</accession>
<dbReference type="EMBL" id="FAOP01000006">
    <property type="protein sequence ID" value="CUU06876.1"/>
    <property type="molecule type" value="Genomic_DNA"/>
</dbReference>
<keyword evidence="11" id="KW-1185">Reference proteome</keyword>
<dbReference type="PANTHER" id="PTHR11699">
    <property type="entry name" value="ALDEHYDE DEHYDROGENASE-RELATED"/>
    <property type="match status" value="1"/>
</dbReference>
<accession>A0A0P1P4U1</accession>
<gene>
    <name evidence="9" type="ORF">JGI4_01633</name>
    <name evidence="8" type="ORF">JGI8_00373</name>
</gene>
<feature type="active site" evidence="4 5">
    <location>
        <position position="233"/>
    </location>
</feature>
<protein>
    <recommendedName>
        <fullName evidence="3">Aldehyde dehydrogenase</fullName>
    </recommendedName>
</protein>
<dbReference type="FunFam" id="3.40.605.10:FF:000007">
    <property type="entry name" value="NAD/NADP-dependent betaine aldehyde dehydrogenase"/>
    <property type="match status" value="1"/>
</dbReference>
<dbReference type="InterPro" id="IPR016162">
    <property type="entry name" value="Ald_DH_N"/>
</dbReference>
<dbReference type="Proteomes" id="UP000182011">
    <property type="component" value="Unassembled WGS sequence"/>
</dbReference>
<reference evidence="9 10" key="2">
    <citation type="submission" date="2015-11" db="EMBL/GenBank/DDBJ databases">
        <authorList>
            <person name="Zhang Y."/>
            <person name="Guo Z."/>
        </authorList>
    </citation>
    <scope>NUCLEOTIDE SEQUENCE [LARGE SCALE GENOMIC DNA]</scope>
    <source>
        <strain evidence="9">JGI-4</strain>
    </source>
</reference>
<dbReference type="EMBL" id="CZVI01000003">
    <property type="protein sequence ID" value="CUS80091.1"/>
    <property type="molecule type" value="Genomic_DNA"/>
</dbReference>
<dbReference type="InterPro" id="IPR029510">
    <property type="entry name" value="Ald_DH_CS_GLU"/>
</dbReference>
<dbReference type="PIRSF" id="PIRSF036492">
    <property type="entry name" value="ALDH"/>
    <property type="match status" value="1"/>
</dbReference>
<dbReference type="GO" id="GO:0016620">
    <property type="term" value="F:oxidoreductase activity, acting on the aldehyde or oxo group of donors, NAD or NADP as acceptor"/>
    <property type="evidence" value="ECO:0007669"/>
    <property type="project" value="InterPro"/>
</dbReference>
<evidence type="ECO:0000313" key="11">
    <source>
        <dbReference type="Proteomes" id="UP000182200"/>
    </source>
</evidence>
<evidence type="ECO:0000256" key="6">
    <source>
        <dbReference type="RuleBase" id="RU003345"/>
    </source>
</evidence>
<dbReference type="AlphaFoldDB" id="A0A0N7MPV4"/>
<dbReference type="InterPro" id="IPR016163">
    <property type="entry name" value="Ald_DH_C"/>
</dbReference>
<reference evidence="8 11" key="1">
    <citation type="submission" date="2015-11" db="EMBL/GenBank/DDBJ databases">
        <authorList>
            <person name="Varghese N."/>
        </authorList>
    </citation>
    <scope>NUCLEOTIDE SEQUENCE [LARGE SCALE GENOMIC DNA]</scope>
    <source>
        <strain evidence="8 11">JGI-8</strain>
    </source>
</reference>
<dbReference type="GO" id="GO:0006081">
    <property type="term" value="P:aldehyde metabolic process"/>
    <property type="evidence" value="ECO:0007669"/>
    <property type="project" value="InterPro"/>
</dbReference>
<name>A0A0N7MPV4_9BACT</name>
<dbReference type="SUPFAM" id="SSF53720">
    <property type="entry name" value="ALDH-like"/>
    <property type="match status" value="1"/>
</dbReference>
<accession>A0A0S4N6Q3</accession>
<dbReference type="PROSITE" id="PS00687">
    <property type="entry name" value="ALDEHYDE_DEHYDR_GLU"/>
    <property type="match status" value="1"/>
</dbReference>
<dbReference type="Pfam" id="PF00171">
    <property type="entry name" value="Aldedh"/>
    <property type="match status" value="1"/>
</dbReference>
<accession>A0A0P1MYT9</accession>
<proteinExistence type="inferred from homology"/>
<evidence type="ECO:0000313" key="9">
    <source>
        <dbReference type="EMBL" id="CUU06876.1"/>
    </source>
</evidence>
<evidence type="ECO:0000256" key="2">
    <source>
        <dbReference type="ARBA" id="ARBA00023002"/>
    </source>
</evidence>
<evidence type="ECO:0000256" key="3">
    <source>
        <dbReference type="PIRNR" id="PIRNR036492"/>
    </source>
</evidence>
<evidence type="ECO:0000313" key="8">
    <source>
        <dbReference type="EMBL" id="CUS80091.1"/>
    </source>
</evidence>
<accession>A0A0P1LY18</accession>
<comment type="similarity">
    <text evidence="1 3 6">Belongs to the aldehyde dehydrogenase family.</text>
</comment>
<organism evidence="9 10">
    <name type="scientific">Candidatus Kryptonium thompsonii</name>
    <dbReference type="NCBI Taxonomy" id="1633631"/>
    <lineage>
        <taxon>Bacteria</taxon>
        <taxon>Pseudomonadati</taxon>
        <taxon>Candidatus Kryptoniota</taxon>
        <taxon>Candidatus Kryptonium</taxon>
    </lineage>
</organism>
<accession>A0A0N7MP97</accession>
<dbReference type="Gene3D" id="3.40.309.10">
    <property type="entry name" value="Aldehyde Dehydrogenase, Chain A, domain 2"/>
    <property type="match status" value="1"/>
</dbReference>
<dbReference type="InterPro" id="IPR015590">
    <property type="entry name" value="Aldehyde_DH_dom"/>
</dbReference>
<sequence length="523" mass="58701">MKLKSINPATLEVISEIETTPVDEVFEISVRAREAFKKWSNTTIDERLKLLKNAREILYKNQDEIAKLITLENGKPILESYSMEIFPTLDLFDFYIKNSKRILKPKKVRSQIPLFWVKSNYIHFEPLGVVAVISPWNYPLLLPIAPIISALVAGNCVIFKPSEYTSLIGLKIYEIFKEAGFPEGVFNIVIGLGDVGEALVNSQVDKISFTGSTKTGRIIMQNAGKKPIPVTLELGGKDPMIVFDDVDIELVSSAAVWGAFANAGQTCVSVEVCYVHEKIFEDFVEKVVQKTKKLKIGNGLDPDVEIGPINNERQLKIIENQIQDAVSKGAKILTGGKRIFPKDKNGNELKGYFFEPTVLVDVNNSMLLMKEETFGPVLPIIKFKDEDEVVEMANSSEYGLSASVWTRNKKRAKEMVEKIKSGSALVNECIVHYGDAKAPCGGVKSSGFGRVHSEFGLYDMVNIKFESFDFISPYRLWWFGYDEKLLETIKNAVNFLYSPSLVQRIKSVPGLVLNLFRKEEGRI</sequence>
<evidence type="ECO:0000313" key="10">
    <source>
        <dbReference type="Proteomes" id="UP000182011"/>
    </source>
</evidence>
<dbReference type="Proteomes" id="UP000182200">
    <property type="component" value="Unassembled WGS sequence"/>
</dbReference>
<accession>A0A0N7MPV4</accession>
<dbReference type="RefSeq" id="WP_075446941.1">
    <property type="nucleotide sequence ID" value="NZ_CZVI01000003.1"/>
</dbReference>
<evidence type="ECO:0000256" key="4">
    <source>
        <dbReference type="PIRSR" id="PIRSR036492-1"/>
    </source>
</evidence>
<feature type="active site" evidence="4">
    <location>
        <position position="267"/>
    </location>
</feature>
<dbReference type="FunFam" id="3.40.309.10:FF:000009">
    <property type="entry name" value="Aldehyde dehydrogenase A"/>
    <property type="match status" value="1"/>
</dbReference>
<dbReference type="STRING" id="1633631.GCA_001442925_01628"/>
<dbReference type="Gene3D" id="3.40.605.10">
    <property type="entry name" value="Aldehyde Dehydrogenase, Chain A, domain 1"/>
    <property type="match status" value="1"/>
</dbReference>
<evidence type="ECO:0000256" key="5">
    <source>
        <dbReference type="PROSITE-ProRule" id="PRU10007"/>
    </source>
</evidence>
<dbReference type="InterPro" id="IPR016161">
    <property type="entry name" value="Ald_DH/histidinol_DH"/>
</dbReference>
<accession>A0A0N7MT42</accession>
<evidence type="ECO:0000256" key="1">
    <source>
        <dbReference type="ARBA" id="ARBA00009986"/>
    </source>
</evidence>
<evidence type="ECO:0000259" key="7">
    <source>
        <dbReference type="Pfam" id="PF00171"/>
    </source>
</evidence>
<keyword evidence="2 3" id="KW-0560">Oxidoreductase</keyword>
<feature type="domain" description="Aldehyde dehydrogenase" evidence="7">
    <location>
        <begin position="3"/>
        <end position="464"/>
    </location>
</feature>
<dbReference type="InterPro" id="IPR012394">
    <property type="entry name" value="Aldehyde_DH_NAD(P)"/>
</dbReference>
<dbReference type="CDD" id="cd07099">
    <property type="entry name" value="ALDH_DDALDH"/>
    <property type="match status" value="1"/>
</dbReference>
<accession>A0A0P1LWM5</accession>